<dbReference type="AlphaFoldDB" id="A0A0A9HWJ7"/>
<accession>A0A0A9HWJ7</accession>
<reference evidence="1" key="2">
    <citation type="journal article" date="2015" name="Data Brief">
        <title>Shoot transcriptome of the giant reed, Arundo donax.</title>
        <authorList>
            <person name="Barrero R.A."/>
            <person name="Guerrero F.D."/>
            <person name="Moolhuijzen P."/>
            <person name="Goolsby J.A."/>
            <person name="Tidwell J."/>
            <person name="Bellgard S.E."/>
            <person name="Bellgard M.I."/>
        </authorList>
    </citation>
    <scope>NUCLEOTIDE SEQUENCE</scope>
    <source>
        <tissue evidence="1">Shoot tissue taken approximately 20 cm above the soil surface</tissue>
    </source>
</reference>
<organism evidence="1">
    <name type="scientific">Arundo donax</name>
    <name type="common">Giant reed</name>
    <name type="synonym">Donax arundinaceus</name>
    <dbReference type="NCBI Taxonomy" id="35708"/>
    <lineage>
        <taxon>Eukaryota</taxon>
        <taxon>Viridiplantae</taxon>
        <taxon>Streptophyta</taxon>
        <taxon>Embryophyta</taxon>
        <taxon>Tracheophyta</taxon>
        <taxon>Spermatophyta</taxon>
        <taxon>Magnoliopsida</taxon>
        <taxon>Liliopsida</taxon>
        <taxon>Poales</taxon>
        <taxon>Poaceae</taxon>
        <taxon>PACMAD clade</taxon>
        <taxon>Arundinoideae</taxon>
        <taxon>Arundineae</taxon>
        <taxon>Arundo</taxon>
    </lineage>
</organism>
<sequence>MSGHCPLKHHHQSWRDTASCGSCGRMLTTMRCILHGKCVHETLASSLIASQGDATRSTYAVV</sequence>
<name>A0A0A9HWJ7_ARUDO</name>
<dbReference type="EMBL" id="GBRH01160613">
    <property type="protein sequence ID" value="JAE37283.1"/>
    <property type="molecule type" value="Transcribed_RNA"/>
</dbReference>
<protein>
    <submittedName>
        <fullName evidence="1">Uncharacterized protein</fullName>
    </submittedName>
</protein>
<reference evidence="1" key="1">
    <citation type="submission" date="2014-09" db="EMBL/GenBank/DDBJ databases">
        <authorList>
            <person name="Magalhaes I.L.F."/>
            <person name="Oliveira U."/>
            <person name="Santos F.R."/>
            <person name="Vidigal T.H.D.A."/>
            <person name="Brescovit A.D."/>
            <person name="Santos A.J."/>
        </authorList>
    </citation>
    <scope>NUCLEOTIDE SEQUENCE</scope>
    <source>
        <tissue evidence="1">Shoot tissue taken approximately 20 cm above the soil surface</tissue>
    </source>
</reference>
<evidence type="ECO:0000313" key="1">
    <source>
        <dbReference type="EMBL" id="JAE37283.1"/>
    </source>
</evidence>
<proteinExistence type="predicted"/>